<dbReference type="RefSeq" id="WP_209231037.1">
    <property type="nucleotide sequence ID" value="NZ_JAGHXG010000011.1"/>
</dbReference>
<evidence type="ECO:0000313" key="3">
    <source>
        <dbReference type="Proteomes" id="UP001260534"/>
    </source>
</evidence>
<reference evidence="2 3" key="1">
    <citation type="submission" date="2023-01" db="EMBL/GenBank/DDBJ databases">
        <title>Xanthomonas hawaiianensis sp. nov. isolated from Araceae family in Hawaii.</title>
        <authorList>
            <person name="Chunag S.-C."/>
            <person name="Dobhal S."/>
            <person name="Alvarez A."/>
            <person name="Arif M."/>
        </authorList>
    </citation>
    <scope>NUCLEOTIDE SEQUENCE [LARGE SCALE GENOMIC DNA]</scope>
    <source>
        <strain evidence="2 3">A2111</strain>
    </source>
</reference>
<evidence type="ECO:0000259" key="1">
    <source>
        <dbReference type="Pfam" id="PF08861"/>
    </source>
</evidence>
<sequence length="250" mass="26741">MNHDALAHAICGHYTAISDGSGYIESPLAFPVDGTLIGAYVLEAGPGRFVVTDDGDIAFHVAAAGAEITPSRIRAYRSIAEEHGLSLNDEGVISVTCGDTELTSVLSQYLQAASAIATKGLKHRPRDEERFTRIVGDALASKYGERLRKRVEVTGLSGHQIRFPFALDMGRDRRAYVQPIAADASVIQWKAVYEAGGKFKDLRSARQDAPIIAVLEASRDADRASGFFADTAATVIYQGGAINLDFALAA</sequence>
<dbReference type="EMBL" id="JAQMHB010000001">
    <property type="protein sequence ID" value="MDS9993821.1"/>
    <property type="molecule type" value="Genomic_DNA"/>
</dbReference>
<organism evidence="2 3">
    <name type="scientific">Xanthomonas hawaiiensis</name>
    <dbReference type="NCBI Taxonomy" id="3003247"/>
    <lineage>
        <taxon>Bacteria</taxon>
        <taxon>Pseudomonadati</taxon>
        <taxon>Pseudomonadota</taxon>
        <taxon>Gammaproteobacteria</taxon>
        <taxon>Lysobacterales</taxon>
        <taxon>Lysobacteraceae</taxon>
        <taxon>Xanthomonas</taxon>
    </lineage>
</organism>
<protein>
    <submittedName>
        <fullName evidence="2">DUF1828 domain-containing protein</fullName>
    </submittedName>
</protein>
<feature type="domain" description="DUF1828" evidence="1">
    <location>
        <begin position="33"/>
        <end position="116"/>
    </location>
</feature>
<evidence type="ECO:0000313" key="2">
    <source>
        <dbReference type="EMBL" id="MDS9993821.1"/>
    </source>
</evidence>
<name>A0ABU2I6P1_9XANT</name>
<dbReference type="InterPro" id="IPR014960">
    <property type="entry name" value="DUF1828"/>
</dbReference>
<keyword evidence="3" id="KW-1185">Reference proteome</keyword>
<accession>A0ABU2I6P1</accession>
<comment type="caution">
    <text evidence="2">The sequence shown here is derived from an EMBL/GenBank/DDBJ whole genome shotgun (WGS) entry which is preliminary data.</text>
</comment>
<proteinExistence type="predicted"/>
<dbReference type="Pfam" id="PF08861">
    <property type="entry name" value="DUF1828"/>
    <property type="match status" value="1"/>
</dbReference>
<gene>
    <name evidence="2" type="ORF">PNQ69_13660</name>
</gene>
<dbReference type="Proteomes" id="UP001260534">
    <property type="component" value="Unassembled WGS sequence"/>
</dbReference>